<feature type="domain" description="Response regulatory" evidence="3">
    <location>
        <begin position="11"/>
        <end position="125"/>
    </location>
</feature>
<evidence type="ECO:0000313" key="4">
    <source>
        <dbReference type="EMBL" id="SHL13663.1"/>
    </source>
</evidence>
<proteinExistence type="predicted"/>
<dbReference type="InterPro" id="IPR050595">
    <property type="entry name" value="Bact_response_regulator"/>
</dbReference>
<name>A0A1M6Y659_9BACT</name>
<gene>
    <name evidence="4" type="ORF">SAMN02745216_04677</name>
</gene>
<evidence type="ECO:0000256" key="2">
    <source>
        <dbReference type="PROSITE-ProRule" id="PRU00169"/>
    </source>
</evidence>
<dbReference type="InterPro" id="IPR001789">
    <property type="entry name" value="Sig_transdc_resp-reg_receiver"/>
</dbReference>
<keyword evidence="5" id="KW-1185">Reference proteome</keyword>
<dbReference type="PROSITE" id="PS50110">
    <property type="entry name" value="RESPONSE_REGULATORY"/>
    <property type="match status" value="1"/>
</dbReference>
<dbReference type="RefSeq" id="WP_012609792.1">
    <property type="nucleotide sequence ID" value="NZ_FQZU01000047.1"/>
</dbReference>
<evidence type="ECO:0000256" key="1">
    <source>
        <dbReference type="ARBA" id="ARBA00022553"/>
    </source>
</evidence>
<evidence type="ECO:0000313" key="5">
    <source>
        <dbReference type="Proteomes" id="UP000183994"/>
    </source>
</evidence>
<dbReference type="PANTHER" id="PTHR44591">
    <property type="entry name" value="STRESS RESPONSE REGULATOR PROTEIN 1"/>
    <property type="match status" value="1"/>
</dbReference>
<dbReference type="InterPro" id="IPR011006">
    <property type="entry name" value="CheY-like_superfamily"/>
</dbReference>
<dbReference type="PANTHER" id="PTHR44591:SF3">
    <property type="entry name" value="RESPONSE REGULATORY DOMAIN-CONTAINING PROTEIN"/>
    <property type="match status" value="1"/>
</dbReference>
<dbReference type="AlphaFoldDB" id="A0A1M6Y659"/>
<keyword evidence="1 2" id="KW-0597">Phosphoprotein</keyword>
<sequence>MITDFGDQSIRCVIVDDDRAVGALLAELVGRDNVEVETFTDSRKAVEAIGDRPADIVITDLMMPDVDGLEVLSRAKESNPDVVVIIVTGHGTLESAIEAIKEGAYNYIRKPFKLQEMEICFNNAADKISLVRENKHLMWKLKEAYRELVKQDESQESPGIKESSEIVENSGSINFFATHLPGLHLMESARDQANQYERLENLTRWRKEGLLSEKEFVALKSEILKGIDEHA</sequence>
<reference evidence="5" key="1">
    <citation type="submission" date="2016-11" db="EMBL/GenBank/DDBJ databases">
        <authorList>
            <person name="Varghese N."/>
            <person name="Submissions S."/>
        </authorList>
    </citation>
    <scope>NUCLEOTIDE SEQUENCE [LARGE SCALE GENOMIC DNA]</scope>
    <source>
        <strain evidence="5">DSM 16219</strain>
    </source>
</reference>
<protein>
    <submittedName>
        <fullName evidence="4">Response regulator receiver domain-containing protein</fullName>
    </submittedName>
</protein>
<dbReference type="Gene3D" id="3.40.50.2300">
    <property type="match status" value="1"/>
</dbReference>
<feature type="modified residue" description="4-aspartylphosphate" evidence="2">
    <location>
        <position position="60"/>
    </location>
</feature>
<dbReference type="GO" id="GO:0000160">
    <property type="term" value="P:phosphorelay signal transduction system"/>
    <property type="evidence" value="ECO:0007669"/>
    <property type="project" value="InterPro"/>
</dbReference>
<dbReference type="OrthoDB" id="9788090at2"/>
<dbReference type="SUPFAM" id="SSF52172">
    <property type="entry name" value="CheY-like"/>
    <property type="match status" value="1"/>
</dbReference>
<dbReference type="STRING" id="1121393.SAMN02745216_04677"/>
<organism evidence="4 5">
    <name type="scientific">Desulfatibacillum alkenivorans DSM 16219</name>
    <dbReference type="NCBI Taxonomy" id="1121393"/>
    <lineage>
        <taxon>Bacteria</taxon>
        <taxon>Pseudomonadati</taxon>
        <taxon>Thermodesulfobacteriota</taxon>
        <taxon>Desulfobacteria</taxon>
        <taxon>Desulfobacterales</taxon>
        <taxon>Desulfatibacillaceae</taxon>
        <taxon>Desulfatibacillum</taxon>
    </lineage>
</organism>
<dbReference type="EMBL" id="FQZU01000047">
    <property type="protein sequence ID" value="SHL13663.1"/>
    <property type="molecule type" value="Genomic_DNA"/>
</dbReference>
<accession>A0A1M6Y659</accession>
<evidence type="ECO:0000259" key="3">
    <source>
        <dbReference type="PROSITE" id="PS50110"/>
    </source>
</evidence>
<dbReference type="Pfam" id="PF00072">
    <property type="entry name" value="Response_reg"/>
    <property type="match status" value="1"/>
</dbReference>
<dbReference type="Proteomes" id="UP000183994">
    <property type="component" value="Unassembled WGS sequence"/>
</dbReference>
<dbReference type="SMART" id="SM00448">
    <property type="entry name" value="REC"/>
    <property type="match status" value="1"/>
</dbReference>